<dbReference type="KEGG" id="soe:110792159"/>
<protein>
    <recommendedName>
        <fullName evidence="3">DUF4371 domain-containing protein</fullName>
    </recommendedName>
</protein>
<proteinExistence type="predicted"/>
<reference evidence="2" key="2">
    <citation type="submission" date="2025-08" db="UniProtKB">
        <authorList>
            <consortium name="RefSeq"/>
        </authorList>
    </citation>
    <scope>IDENTIFICATION</scope>
    <source>
        <tissue evidence="2">Leaf</tissue>
    </source>
</reference>
<evidence type="ECO:0008006" key="3">
    <source>
        <dbReference type="Google" id="ProtNLM"/>
    </source>
</evidence>
<dbReference type="RefSeq" id="XP_021852662.2">
    <property type="nucleotide sequence ID" value="XM_021996970.2"/>
</dbReference>
<accession>A0A9R0IP77</accession>
<evidence type="ECO:0000313" key="2">
    <source>
        <dbReference type="RefSeq" id="XP_021852662.2"/>
    </source>
</evidence>
<organism evidence="1 2">
    <name type="scientific">Spinacia oleracea</name>
    <name type="common">Spinach</name>
    <dbReference type="NCBI Taxonomy" id="3562"/>
    <lineage>
        <taxon>Eukaryota</taxon>
        <taxon>Viridiplantae</taxon>
        <taxon>Streptophyta</taxon>
        <taxon>Embryophyta</taxon>
        <taxon>Tracheophyta</taxon>
        <taxon>Spermatophyta</taxon>
        <taxon>Magnoliopsida</taxon>
        <taxon>eudicotyledons</taxon>
        <taxon>Gunneridae</taxon>
        <taxon>Pentapetalae</taxon>
        <taxon>Caryophyllales</taxon>
        <taxon>Chenopodiaceae</taxon>
        <taxon>Chenopodioideae</taxon>
        <taxon>Anserineae</taxon>
        <taxon>Spinacia</taxon>
    </lineage>
</organism>
<dbReference type="GeneID" id="110792159"/>
<dbReference type="PANTHER" id="PTHR11697:SF230">
    <property type="entry name" value="ZINC FINGER, MYM DOMAIN CONTAINING 1"/>
    <property type="match status" value="1"/>
</dbReference>
<keyword evidence="1" id="KW-1185">Reference proteome</keyword>
<dbReference type="Proteomes" id="UP000813463">
    <property type="component" value="Chromosome 6"/>
</dbReference>
<evidence type="ECO:0000313" key="1">
    <source>
        <dbReference type="Proteomes" id="UP000813463"/>
    </source>
</evidence>
<gene>
    <name evidence="2" type="primary">LOC110792159</name>
</gene>
<dbReference type="PANTHER" id="PTHR11697">
    <property type="entry name" value="GENERAL TRANSCRIPTION FACTOR 2-RELATED ZINC FINGER PROTEIN"/>
    <property type="match status" value="1"/>
</dbReference>
<dbReference type="AlphaFoldDB" id="A0A9R0IP77"/>
<dbReference type="InterPro" id="IPR055298">
    <property type="entry name" value="AtLOH3-like"/>
</dbReference>
<sequence>MLRVIQAQKVFEALECGEIESGQGLNQELGLGRPGQTRWGSHYKNILNITTLYSTIMKVLEMIGKNPLYADDRGKAQAIMEKFESFEFIFMTHLMLEIFGYTEFLSQSLQRKDQNIVNAMALVSLTKERLQKMRDHKWEVFFQNVCSFCAKHEIEVPDMDALYVPKGRSKRFFAKVTNLHRFRIEMFLSVIDLQLQELNNRFNEVNMKLLLCMACLSPTNLFSLFDEMKL</sequence>
<reference evidence="1" key="1">
    <citation type="journal article" date="2021" name="Nat. Commun.">
        <title>Genomic analyses provide insights into spinach domestication and the genetic basis of agronomic traits.</title>
        <authorList>
            <person name="Cai X."/>
            <person name="Sun X."/>
            <person name="Xu C."/>
            <person name="Sun H."/>
            <person name="Wang X."/>
            <person name="Ge C."/>
            <person name="Zhang Z."/>
            <person name="Wang Q."/>
            <person name="Fei Z."/>
            <person name="Jiao C."/>
            <person name="Wang Q."/>
        </authorList>
    </citation>
    <scope>NUCLEOTIDE SEQUENCE [LARGE SCALE GENOMIC DNA]</scope>
    <source>
        <strain evidence="1">cv. Varoflay</strain>
    </source>
</reference>
<name>A0A9R0IP77_SPIOL</name>